<accession>A0A9P8K175</accession>
<dbReference type="Pfam" id="PF12511">
    <property type="entry name" value="DUF3716"/>
    <property type="match status" value="1"/>
</dbReference>
<feature type="non-terminal residue" evidence="1">
    <location>
        <position position="1"/>
    </location>
</feature>
<sequence>MLPLGLYERHQSIMQQQRDHVDKSSYEYDGDRWLKRTGWRNFLTGSVRTKVLEYVVEPRQGSPPYESMIWDAVAHLIGRAEELLLRSSHFVRVAIVQVEDSHHIQQPLQPYQGRRQLQKGVRAWQQIVLFFVRLNLGGLDLDTRLSDTQKETLAALVAVAKSTPYEDESHQSEDMPPMQELERGILFFIISLLDYVVQGWEYESPLVCALAVIAVRPQGWLGLDKFPSILSALIKTSRYLVLQEAYETPTVLAEADVTRAAGPRLEDVERLTHRFLRRGTRSPFEWMFDLRSYGQHLAMQSAAGGKVSWTGDRLSYGDISLDISQLKRMVSLLSYDTRQLLDSCLLFGLPTPTISIQSLVDNPSSTEAGFSLVRHSEARKLLEVEGGCWLLDQVVRSPDLQLKFFADRTSNTFKLPAVNQYMHSVNHFRTNLAVLCHITSGQPARATELLSIRHRNSYEGEQRGVYLDGGLVNLTTSYYKGSTIEAKADVNIIQRYLPESVGLVVVRYLWLVLPWIELLETQCYSRTKVSDHLWPDQLPGHAFDENSFRTRFRQITEKYTGCSGINIPSYRHVAIAISRKYLTAVEQFVDVVDASDEQGDAVDGTTPLDAQASHSSIMSNSTALVRRSYDPTIVAVTGPFQNKLVEVVRPATNADAPNDDDTSDLVVVRLTAKGNQALFELCHTNDQKEVWRFPSYEFVIHKDSITASQVKTGRPSYVNAVLIASRGLLQRTRCTKNSRWVFVEDVRVPGYWGGACAGCKWRDGAASCSYADKHEPKYIPPSMVPTPRLAIEELED</sequence>
<protein>
    <submittedName>
        <fullName evidence="1">Uncharacterized protein</fullName>
    </submittedName>
</protein>
<dbReference type="AlphaFoldDB" id="A0A9P8K175"/>
<reference evidence="1" key="1">
    <citation type="journal article" date="2021" name="J Fungi (Basel)">
        <title>Virulence traits and population genomics of the black yeast Aureobasidium melanogenum.</title>
        <authorList>
            <person name="Cernosa A."/>
            <person name="Sun X."/>
            <person name="Gostincar C."/>
            <person name="Fang C."/>
            <person name="Gunde-Cimerman N."/>
            <person name="Song Z."/>
        </authorList>
    </citation>
    <scope>NUCLEOTIDE SEQUENCE</scope>
    <source>
        <strain evidence="1">EXF-8016</strain>
    </source>
</reference>
<dbReference type="Proteomes" id="UP000767238">
    <property type="component" value="Unassembled WGS sequence"/>
</dbReference>
<evidence type="ECO:0000313" key="2">
    <source>
        <dbReference type="Proteomes" id="UP000767238"/>
    </source>
</evidence>
<reference evidence="1" key="2">
    <citation type="submission" date="2021-08" db="EMBL/GenBank/DDBJ databases">
        <authorList>
            <person name="Gostincar C."/>
            <person name="Sun X."/>
            <person name="Song Z."/>
            <person name="Gunde-Cimerman N."/>
        </authorList>
    </citation>
    <scope>NUCLEOTIDE SEQUENCE</scope>
    <source>
        <strain evidence="1">EXF-8016</strain>
    </source>
</reference>
<dbReference type="EMBL" id="JAHFYH010000150">
    <property type="protein sequence ID" value="KAH0210989.1"/>
    <property type="molecule type" value="Genomic_DNA"/>
</dbReference>
<gene>
    <name evidence="1" type="ORF">KCV03_g9870</name>
</gene>
<comment type="caution">
    <text evidence="1">The sequence shown here is derived from an EMBL/GenBank/DDBJ whole genome shotgun (WGS) entry which is preliminary data.</text>
</comment>
<proteinExistence type="predicted"/>
<dbReference type="OrthoDB" id="2608216at2759"/>
<organism evidence="1 2">
    <name type="scientific">Aureobasidium melanogenum</name>
    <name type="common">Aureobasidium pullulans var. melanogenum</name>
    <dbReference type="NCBI Taxonomy" id="46634"/>
    <lineage>
        <taxon>Eukaryota</taxon>
        <taxon>Fungi</taxon>
        <taxon>Dikarya</taxon>
        <taxon>Ascomycota</taxon>
        <taxon>Pezizomycotina</taxon>
        <taxon>Dothideomycetes</taxon>
        <taxon>Dothideomycetidae</taxon>
        <taxon>Dothideales</taxon>
        <taxon>Saccotheciaceae</taxon>
        <taxon>Aureobasidium</taxon>
    </lineage>
</organism>
<dbReference type="InterPro" id="IPR022190">
    <property type="entry name" value="DUF3716"/>
</dbReference>
<name>A0A9P8K175_AURME</name>
<evidence type="ECO:0000313" key="1">
    <source>
        <dbReference type="EMBL" id="KAH0210989.1"/>
    </source>
</evidence>